<dbReference type="Proteomes" id="UP000782610">
    <property type="component" value="Unassembled WGS sequence"/>
</dbReference>
<evidence type="ECO:0000256" key="4">
    <source>
        <dbReference type="ARBA" id="ARBA00023136"/>
    </source>
</evidence>
<accession>A0A933NZ83</accession>
<evidence type="ECO:0000256" key="3">
    <source>
        <dbReference type="ARBA" id="ARBA00022989"/>
    </source>
</evidence>
<evidence type="ECO:0000313" key="7">
    <source>
        <dbReference type="Proteomes" id="UP000782610"/>
    </source>
</evidence>
<dbReference type="GO" id="GO:0016020">
    <property type="term" value="C:membrane"/>
    <property type="evidence" value="ECO:0007669"/>
    <property type="project" value="UniProtKB-SubCell"/>
</dbReference>
<feature type="transmembrane region" description="Helical" evidence="5">
    <location>
        <begin position="100"/>
        <end position="118"/>
    </location>
</feature>
<comment type="caution">
    <text evidence="6">The sequence shown here is derived from an EMBL/GenBank/DDBJ whole genome shotgun (WGS) entry which is preliminary data.</text>
</comment>
<comment type="subcellular location">
    <subcellularLocation>
        <location evidence="1">Membrane</location>
        <topology evidence="1">Multi-pass membrane protein</topology>
    </subcellularLocation>
</comment>
<protein>
    <submittedName>
        <fullName evidence="6">DoxX family protein</fullName>
    </submittedName>
</protein>
<proteinExistence type="predicted"/>
<feature type="transmembrane region" description="Helical" evidence="5">
    <location>
        <begin position="6"/>
        <end position="26"/>
    </location>
</feature>
<dbReference type="InterPro" id="IPR032808">
    <property type="entry name" value="DoxX"/>
</dbReference>
<gene>
    <name evidence="6" type="ORF">HY834_15205</name>
</gene>
<evidence type="ECO:0000256" key="2">
    <source>
        <dbReference type="ARBA" id="ARBA00022692"/>
    </source>
</evidence>
<sequence length="119" mass="12546">MTAFLIIAGRFLIGAYFVQAGLRNFMKVPLHTDILGKKGVPMPRETLLAALALQVLGGLMVALGILPWLGAVGLIVFTVAANALYHNFTQFSGDERTSHLNSVLANAALVGGLLLVMAA</sequence>
<evidence type="ECO:0000313" key="6">
    <source>
        <dbReference type="EMBL" id="MBI4923090.1"/>
    </source>
</evidence>
<feature type="transmembrane region" description="Helical" evidence="5">
    <location>
        <begin position="47"/>
        <end position="80"/>
    </location>
</feature>
<organism evidence="6 7">
    <name type="scientific">Devosia nanyangense</name>
    <dbReference type="NCBI Taxonomy" id="1228055"/>
    <lineage>
        <taxon>Bacteria</taxon>
        <taxon>Pseudomonadati</taxon>
        <taxon>Pseudomonadota</taxon>
        <taxon>Alphaproteobacteria</taxon>
        <taxon>Hyphomicrobiales</taxon>
        <taxon>Devosiaceae</taxon>
        <taxon>Devosia</taxon>
    </lineage>
</organism>
<evidence type="ECO:0000256" key="5">
    <source>
        <dbReference type="SAM" id="Phobius"/>
    </source>
</evidence>
<evidence type="ECO:0000256" key="1">
    <source>
        <dbReference type="ARBA" id="ARBA00004141"/>
    </source>
</evidence>
<dbReference type="Pfam" id="PF07681">
    <property type="entry name" value="DoxX"/>
    <property type="match status" value="1"/>
</dbReference>
<keyword evidence="3 5" id="KW-1133">Transmembrane helix</keyword>
<keyword evidence="4 5" id="KW-0472">Membrane</keyword>
<dbReference type="EMBL" id="JACRAF010000044">
    <property type="protein sequence ID" value="MBI4923090.1"/>
    <property type="molecule type" value="Genomic_DNA"/>
</dbReference>
<keyword evidence="2 5" id="KW-0812">Transmembrane</keyword>
<name>A0A933NZ83_9HYPH</name>
<dbReference type="AlphaFoldDB" id="A0A933NZ83"/>
<reference evidence="6" key="1">
    <citation type="submission" date="2020-07" db="EMBL/GenBank/DDBJ databases">
        <title>Huge and variable diversity of episymbiotic CPR bacteria and DPANN archaea in groundwater ecosystems.</title>
        <authorList>
            <person name="He C.Y."/>
            <person name="Keren R."/>
            <person name="Whittaker M."/>
            <person name="Farag I.F."/>
            <person name="Doudna J."/>
            <person name="Cate J.H.D."/>
            <person name="Banfield J.F."/>
        </authorList>
    </citation>
    <scope>NUCLEOTIDE SEQUENCE</scope>
    <source>
        <strain evidence="6">NC_groundwater_1586_Pr3_B-0.1um_66_15</strain>
    </source>
</reference>